<evidence type="ECO:0000313" key="4">
    <source>
        <dbReference type="Proteomes" id="UP001176940"/>
    </source>
</evidence>
<feature type="compositionally biased region" description="Polar residues" evidence="1">
    <location>
        <begin position="162"/>
        <end position="172"/>
    </location>
</feature>
<dbReference type="PANTHER" id="PTHR13578:SF20">
    <property type="entry name" value="POLYCOMB PROTEIN ASX"/>
    <property type="match status" value="1"/>
</dbReference>
<feature type="region of interest" description="Disordered" evidence="1">
    <location>
        <begin position="71"/>
        <end position="291"/>
    </location>
</feature>
<dbReference type="Proteomes" id="UP001176940">
    <property type="component" value="Unassembled WGS sequence"/>
</dbReference>
<reference evidence="3" key="1">
    <citation type="submission" date="2023-07" db="EMBL/GenBank/DDBJ databases">
        <authorList>
            <person name="Stuckert A."/>
        </authorList>
    </citation>
    <scope>NUCLEOTIDE SEQUENCE</scope>
</reference>
<dbReference type="Pfam" id="PF13919">
    <property type="entry name" value="ASXH"/>
    <property type="match status" value="1"/>
</dbReference>
<dbReference type="InterPro" id="IPR024811">
    <property type="entry name" value="ASX/ASX-like"/>
</dbReference>
<gene>
    <name evidence="3" type="ORF">RIMI_LOCUS8939231</name>
</gene>
<dbReference type="PANTHER" id="PTHR13578">
    <property type="entry name" value="ADDITIONAL SEX COMBS LIKE PROTEIN ASXL"/>
    <property type="match status" value="1"/>
</dbReference>
<evidence type="ECO:0000313" key="3">
    <source>
        <dbReference type="EMBL" id="CAJ0940798.1"/>
    </source>
</evidence>
<proteinExistence type="predicted"/>
<feature type="domain" description="ASX DEUBAD" evidence="2">
    <location>
        <begin position="13"/>
        <end position="67"/>
    </location>
</feature>
<feature type="region of interest" description="Disordered" evidence="1">
    <location>
        <begin position="410"/>
        <end position="433"/>
    </location>
</feature>
<dbReference type="InterPro" id="IPR028020">
    <property type="entry name" value="ASX_DEUBAD_dom"/>
</dbReference>
<protein>
    <recommendedName>
        <fullName evidence="2">ASX DEUBAD domain-containing protein</fullName>
    </recommendedName>
</protein>
<name>A0ABN9LGB1_9NEOB</name>
<sequence length="433" mass="48508">AGPDGLLRLNTSALNNEFFTSASQSWKERLSEGEFTPEMQMRIRQEIEKEKKMESWKEQFYERYYGENSGLTEEDLSKMTSENEIEDNTPPPIIHIKDDPAEDSSHGPVVEEQRPAKPEDLQDNTEIPEVTEAIREPEIKNGDITDLTAPQDGNKDIKAETEASTEAPSTCESKNEEPKSQQPMGPAAAKSPGTTMTSKDGPPEESPEKTTTIHTGAKRRLEVGENSPAAPEKSPRMMEPLQSQQSFRALCKPPAETQRPAPPPNRRCRRSRSQWHGSPQSHFLAARSLPGPPFSPPVPVLAEPEPAHLPTSRRRLAWPVHREQRLLLPMGVPSPDLDLEVDLEGKSGTEYWTWEILEAGEVKGELHPLYPITKIKGRSRSQCRHQLTVQQEHSYCKNPVYNPDSRLLPINSKPLKPREVSPKVQKATGQSAI</sequence>
<organism evidence="3 4">
    <name type="scientific">Ranitomeya imitator</name>
    <name type="common">mimic poison frog</name>
    <dbReference type="NCBI Taxonomy" id="111125"/>
    <lineage>
        <taxon>Eukaryota</taxon>
        <taxon>Metazoa</taxon>
        <taxon>Chordata</taxon>
        <taxon>Craniata</taxon>
        <taxon>Vertebrata</taxon>
        <taxon>Euteleostomi</taxon>
        <taxon>Amphibia</taxon>
        <taxon>Batrachia</taxon>
        <taxon>Anura</taxon>
        <taxon>Neobatrachia</taxon>
        <taxon>Hyloidea</taxon>
        <taxon>Dendrobatidae</taxon>
        <taxon>Dendrobatinae</taxon>
        <taxon>Ranitomeya</taxon>
    </lineage>
</organism>
<evidence type="ECO:0000256" key="1">
    <source>
        <dbReference type="SAM" id="MobiDB-lite"/>
    </source>
</evidence>
<dbReference type="EMBL" id="CAUEEQ010018135">
    <property type="protein sequence ID" value="CAJ0940798.1"/>
    <property type="molecule type" value="Genomic_DNA"/>
</dbReference>
<keyword evidence="4" id="KW-1185">Reference proteome</keyword>
<evidence type="ECO:0000259" key="2">
    <source>
        <dbReference type="Pfam" id="PF13919"/>
    </source>
</evidence>
<feature type="compositionally biased region" description="Basic and acidic residues" evidence="1">
    <location>
        <begin position="95"/>
        <end position="120"/>
    </location>
</feature>
<feature type="compositionally biased region" description="Basic and acidic residues" evidence="1">
    <location>
        <begin position="132"/>
        <end position="143"/>
    </location>
</feature>
<comment type="caution">
    <text evidence="3">The sequence shown here is derived from an EMBL/GenBank/DDBJ whole genome shotgun (WGS) entry which is preliminary data.</text>
</comment>
<accession>A0ABN9LGB1</accession>
<feature type="non-terminal residue" evidence="3">
    <location>
        <position position="1"/>
    </location>
</feature>